<dbReference type="SUPFAM" id="SSF53955">
    <property type="entry name" value="Lysozyme-like"/>
    <property type="match status" value="1"/>
</dbReference>
<dbReference type="Pfam" id="PF00182">
    <property type="entry name" value="Glyco_hydro_19"/>
    <property type="match status" value="1"/>
</dbReference>
<dbReference type="GO" id="GO:0004568">
    <property type="term" value="F:chitinase activity"/>
    <property type="evidence" value="ECO:0007669"/>
    <property type="project" value="InterPro"/>
</dbReference>
<dbReference type="PANTHER" id="PTHR34408">
    <property type="entry name" value="FAMILY PROTEIN, PUTATIVE-RELATED"/>
    <property type="match status" value="1"/>
</dbReference>
<keyword evidence="3" id="KW-1185">Reference proteome</keyword>
<sequence length="204" mass="22047">MITVERLVAAGIAPAPAAAFAAPLEGACRRFGITSRQRLAAFVAQAAHESNGFERLEEDLRYTSAARVCKVFRGRVKTLAQAGPLLRNPRALANVVYSNRLGNGDVASDDGWRYRGRGLFQLTGRANYMAAEDAIGRPYKASPELVAEPVDAALTAAWFWAAGGMNDLADRGRFDDITRRVNGAAMLGSKERQDLFIRALGAFS</sequence>
<protein>
    <submittedName>
        <fullName evidence="2">Chitinase</fullName>
    </submittedName>
</protein>
<dbReference type="Proteomes" id="UP000035352">
    <property type="component" value="Chromosome"/>
</dbReference>
<dbReference type="RefSeq" id="WP_053013474.1">
    <property type="nucleotide sequence ID" value="NZ_CP011371.1"/>
</dbReference>
<dbReference type="OrthoDB" id="1242806at2"/>
<dbReference type="PANTHER" id="PTHR34408:SF1">
    <property type="entry name" value="GLYCOSYL HYDROLASE FAMILY 19 DOMAIN-CONTAINING PROTEIN HI_1415"/>
    <property type="match status" value="1"/>
</dbReference>
<dbReference type="EMBL" id="CP011371">
    <property type="protein sequence ID" value="AKJ28853.1"/>
    <property type="molecule type" value="Genomic_DNA"/>
</dbReference>
<dbReference type="Gene3D" id="1.10.530.10">
    <property type="match status" value="1"/>
</dbReference>
<feature type="domain" description="Glycoside hydrolase family 19 catalytic" evidence="1">
    <location>
        <begin position="108"/>
        <end position="162"/>
    </location>
</feature>
<organism evidence="2 3">
    <name type="scientific">Caldimonas brevitalea</name>
    <dbReference type="NCBI Taxonomy" id="413882"/>
    <lineage>
        <taxon>Bacteria</taxon>
        <taxon>Pseudomonadati</taxon>
        <taxon>Pseudomonadota</taxon>
        <taxon>Betaproteobacteria</taxon>
        <taxon>Burkholderiales</taxon>
        <taxon>Sphaerotilaceae</taxon>
        <taxon>Caldimonas</taxon>
    </lineage>
</organism>
<dbReference type="InterPro" id="IPR052354">
    <property type="entry name" value="Cell_Wall_Dynamics_Protein"/>
</dbReference>
<accession>A0A0G3BLJ4</accession>
<evidence type="ECO:0000313" key="2">
    <source>
        <dbReference type="EMBL" id="AKJ28853.1"/>
    </source>
</evidence>
<dbReference type="InterPro" id="IPR023346">
    <property type="entry name" value="Lysozyme-like_dom_sf"/>
</dbReference>
<dbReference type="InterPro" id="IPR000726">
    <property type="entry name" value="Glyco_hydro_19_cat"/>
</dbReference>
<dbReference type="GO" id="GO:0016998">
    <property type="term" value="P:cell wall macromolecule catabolic process"/>
    <property type="evidence" value="ECO:0007669"/>
    <property type="project" value="InterPro"/>
</dbReference>
<evidence type="ECO:0000259" key="1">
    <source>
        <dbReference type="Pfam" id="PF00182"/>
    </source>
</evidence>
<gene>
    <name evidence="2" type="ORF">AAW51_2162</name>
</gene>
<reference evidence="2 3" key="1">
    <citation type="submission" date="2015-05" db="EMBL/GenBank/DDBJ databases">
        <authorList>
            <person name="Tang B."/>
            <person name="Yu Y."/>
        </authorList>
    </citation>
    <scope>NUCLEOTIDE SEQUENCE [LARGE SCALE GENOMIC DNA]</scope>
    <source>
        <strain evidence="2 3">DSM 7029</strain>
    </source>
</reference>
<dbReference type="AlphaFoldDB" id="A0A0G3BLJ4"/>
<proteinExistence type="predicted"/>
<name>A0A0G3BLJ4_9BURK</name>
<dbReference type="KEGG" id="pbh:AAW51_2162"/>
<dbReference type="GO" id="GO:0006032">
    <property type="term" value="P:chitin catabolic process"/>
    <property type="evidence" value="ECO:0007669"/>
    <property type="project" value="InterPro"/>
</dbReference>
<evidence type="ECO:0000313" key="3">
    <source>
        <dbReference type="Proteomes" id="UP000035352"/>
    </source>
</evidence>
<dbReference type="STRING" id="413882.AAW51_2162"/>